<protein>
    <submittedName>
        <fullName evidence="2">HD domain-containing protein</fullName>
    </submittedName>
</protein>
<dbReference type="EMBL" id="JAHKNI010000005">
    <property type="protein sequence ID" value="MBU3063147.1"/>
    <property type="molecule type" value="Genomic_DNA"/>
</dbReference>
<dbReference type="Gene3D" id="1.10.3210.10">
    <property type="entry name" value="Hypothetical protein af1432"/>
    <property type="match status" value="1"/>
</dbReference>
<evidence type="ECO:0000259" key="1">
    <source>
        <dbReference type="SMART" id="SM00471"/>
    </source>
</evidence>
<dbReference type="InterPro" id="IPR003607">
    <property type="entry name" value="HD/PDEase_dom"/>
</dbReference>
<dbReference type="InterPro" id="IPR006674">
    <property type="entry name" value="HD_domain"/>
</dbReference>
<gene>
    <name evidence="2" type="ORF">KO481_16625</name>
</gene>
<organism evidence="2 3">
    <name type="scientific">Nocardia albiluteola</name>
    <dbReference type="NCBI Taxonomy" id="2842303"/>
    <lineage>
        <taxon>Bacteria</taxon>
        <taxon>Bacillati</taxon>
        <taxon>Actinomycetota</taxon>
        <taxon>Actinomycetes</taxon>
        <taxon>Mycobacteriales</taxon>
        <taxon>Nocardiaceae</taxon>
        <taxon>Nocardia</taxon>
    </lineage>
</organism>
<comment type="caution">
    <text evidence="2">The sequence shown here is derived from an EMBL/GenBank/DDBJ whole genome shotgun (WGS) entry which is preliminary data.</text>
</comment>
<accession>A0ABS6AYM4</accession>
<evidence type="ECO:0000313" key="3">
    <source>
        <dbReference type="Proteomes" id="UP000733379"/>
    </source>
</evidence>
<dbReference type="Pfam" id="PF01966">
    <property type="entry name" value="HD"/>
    <property type="match status" value="1"/>
</dbReference>
<reference evidence="2 3" key="1">
    <citation type="submission" date="2021-06" db="EMBL/GenBank/DDBJ databases">
        <title>Actinomycetes sequencing.</title>
        <authorList>
            <person name="Shan Q."/>
        </authorList>
    </citation>
    <scope>NUCLEOTIDE SEQUENCE [LARGE SCALE GENOMIC DNA]</scope>
    <source>
        <strain evidence="2 3">NEAU-G5</strain>
    </source>
</reference>
<sequence length="185" mass="20303">MAVSSWAWQLAESQLAQSLPRRWAHSQGVARAVETLEPSAAGDADLLVASALLHDIGYAPAIVMTGFHPLDGARFLRDEHQADDRLVRLVANHTFAVLEAEERGLRAELEAEFPILEDQFLVDALMYADMTTTPDGEPTTPAARIAEIVDRYGPDTVVGRFIQRAEPEILAATARIDRLLAAHPR</sequence>
<dbReference type="SMART" id="SM00471">
    <property type="entry name" value="HDc"/>
    <property type="match status" value="1"/>
</dbReference>
<dbReference type="SUPFAM" id="SSF109604">
    <property type="entry name" value="HD-domain/PDEase-like"/>
    <property type="match status" value="1"/>
</dbReference>
<name>A0ABS6AYM4_9NOCA</name>
<feature type="domain" description="HD/PDEase" evidence="1">
    <location>
        <begin position="18"/>
        <end position="164"/>
    </location>
</feature>
<dbReference type="Proteomes" id="UP000733379">
    <property type="component" value="Unassembled WGS sequence"/>
</dbReference>
<dbReference type="CDD" id="cd00077">
    <property type="entry name" value="HDc"/>
    <property type="match status" value="1"/>
</dbReference>
<evidence type="ECO:0000313" key="2">
    <source>
        <dbReference type="EMBL" id="MBU3063147.1"/>
    </source>
</evidence>
<proteinExistence type="predicted"/>
<keyword evidence="3" id="KW-1185">Reference proteome</keyword>